<dbReference type="HAMAP" id="MF_01366">
    <property type="entry name" value="Ribosomal_uL13"/>
    <property type="match status" value="1"/>
</dbReference>
<dbReference type="InterPro" id="IPR005823">
    <property type="entry name" value="Ribosomal_uL13_bac-type"/>
</dbReference>
<evidence type="ECO:0000256" key="3">
    <source>
        <dbReference type="ARBA" id="ARBA00023274"/>
    </source>
</evidence>
<sequence length="198" mass="23840">MANNRVLQWAVMARTWWIYDANLQCPFRSSERIITYLKGKHKPIYHPFADIGDHVVVFNTRHVAMRGNFWRTFKHFNHTRYAGGFSQASAWRVHEMDPTRIMEKACYQRLSGLPMKKTLMARLHLYPDEEIPQEILENVSGQIRQVQVVPKKLEDYTEEEIQNFPRLFEWPENYDVESYQRENQQEPDQHTTKKWRLD</sequence>
<proteinExistence type="inferred from homology"/>
<keyword evidence="2 6" id="KW-0689">Ribosomal protein</keyword>
<evidence type="ECO:0000313" key="5">
    <source>
        <dbReference type="Proteomes" id="UP000694888"/>
    </source>
</evidence>
<dbReference type="Gene3D" id="3.90.1180.10">
    <property type="entry name" value="Ribosomal protein L13"/>
    <property type="match status" value="1"/>
</dbReference>
<dbReference type="RefSeq" id="XP_005107728.1">
    <property type="nucleotide sequence ID" value="XM_005107671.2"/>
</dbReference>
<organism evidence="5 6">
    <name type="scientific">Aplysia californica</name>
    <name type="common">California sea hare</name>
    <dbReference type="NCBI Taxonomy" id="6500"/>
    <lineage>
        <taxon>Eukaryota</taxon>
        <taxon>Metazoa</taxon>
        <taxon>Spiralia</taxon>
        <taxon>Lophotrochozoa</taxon>
        <taxon>Mollusca</taxon>
        <taxon>Gastropoda</taxon>
        <taxon>Heterobranchia</taxon>
        <taxon>Euthyneura</taxon>
        <taxon>Tectipleura</taxon>
        <taxon>Aplysiida</taxon>
        <taxon>Aplysioidea</taxon>
        <taxon>Aplysiidae</taxon>
        <taxon>Aplysia</taxon>
    </lineage>
</organism>
<dbReference type="SUPFAM" id="SSF52161">
    <property type="entry name" value="Ribosomal protein L13"/>
    <property type="match status" value="1"/>
</dbReference>
<feature type="region of interest" description="Disordered" evidence="4">
    <location>
        <begin position="178"/>
        <end position="198"/>
    </location>
</feature>
<dbReference type="PIRSF" id="PIRSF002181">
    <property type="entry name" value="Ribosomal_L13"/>
    <property type="match status" value="1"/>
</dbReference>
<dbReference type="PANTHER" id="PTHR11545:SF2">
    <property type="entry name" value="LARGE RIBOSOMAL SUBUNIT PROTEIN UL13M"/>
    <property type="match status" value="1"/>
</dbReference>
<gene>
    <name evidence="6" type="primary">LOC101855821</name>
</gene>
<dbReference type="Proteomes" id="UP000694888">
    <property type="component" value="Unplaced"/>
</dbReference>
<dbReference type="PANTHER" id="PTHR11545">
    <property type="entry name" value="RIBOSOMAL PROTEIN L13"/>
    <property type="match status" value="1"/>
</dbReference>
<reference evidence="6" key="1">
    <citation type="submission" date="2025-08" db="UniProtKB">
        <authorList>
            <consortium name="RefSeq"/>
        </authorList>
    </citation>
    <scope>IDENTIFICATION</scope>
</reference>
<protein>
    <submittedName>
        <fullName evidence="6">39S ribosomal protein L13, mitochondrial</fullName>
    </submittedName>
</protein>
<dbReference type="GeneID" id="101855821"/>
<evidence type="ECO:0000256" key="2">
    <source>
        <dbReference type="ARBA" id="ARBA00022980"/>
    </source>
</evidence>
<keyword evidence="5" id="KW-1185">Reference proteome</keyword>
<dbReference type="CDD" id="cd00392">
    <property type="entry name" value="Ribosomal_L13"/>
    <property type="match status" value="1"/>
</dbReference>
<accession>A0ABM0K381</accession>
<keyword evidence="3" id="KW-0687">Ribonucleoprotein</keyword>
<dbReference type="GO" id="GO:0005840">
    <property type="term" value="C:ribosome"/>
    <property type="evidence" value="ECO:0007669"/>
    <property type="project" value="UniProtKB-KW"/>
</dbReference>
<evidence type="ECO:0000313" key="6">
    <source>
        <dbReference type="RefSeq" id="XP_005107728.1"/>
    </source>
</evidence>
<name>A0ABM0K381_APLCA</name>
<comment type="similarity">
    <text evidence="1">Belongs to the universal ribosomal protein uL13 family.</text>
</comment>
<evidence type="ECO:0000256" key="1">
    <source>
        <dbReference type="ARBA" id="ARBA00006227"/>
    </source>
</evidence>
<evidence type="ECO:0000256" key="4">
    <source>
        <dbReference type="SAM" id="MobiDB-lite"/>
    </source>
</evidence>
<dbReference type="Pfam" id="PF00572">
    <property type="entry name" value="Ribosomal_L13"/>
    <property type="match status" value="1"/>
</dbReference>
<dbReference type="InterPro" id="IPR036899">
    <property type="entry name" value="Ribosomal_uL13_sf"/>
</dbReference>
<dbReference type="InterPro" id="IPR005822">
    <property type="entry name" value="Ribosomal_uL13"/>
</dbReference>